<dbReference type="PANTHER" id="PTHR37834">
    <property type="entry name" value="GDSL-LIKE LIPASE/ACYLHYDROLASE DOMAIN PROTEIN (AFU_ORTHOLOGUE AFUA_2G00620)"/>
    <property type="match status" value="1"/>
</dbReference>
<dbReference type="SUPFAM" id="SSF52266">
    <property type="entry name" value="SGNH hydrolase"/>
    <property type="match status" value="1"/>
</dbReference>
<evidence type="ECO:0000313" key="4">
    <source>
        <dbReference type="Proteomes" id="UP000298213"/>
    </source>
</evidence>
<dbReference type="CDD" id="cd01831">
    <property type="entry name" value="Endoglucanase_E_like"/>
    <property type="match status" value="1"/>
</dbReference>
<keyword evidence="4" id="KW-1185">Reference proteome</keyword>
<feature type="domain" description="SGNH hydrolase-type esterase" evidence="1">
    <location>
        <begin position="136"/>
        <end position="284"/>
    </location>
</feature>
<dbReference type="RefSeq" id="WP_135087907.1">
    <property type="nucleotide sequence ID" value="NZ_SPDV01000028.1"/>
</dbReference>
<name>A0A4Y8ZT80_9SPHN</name>
<dbReference type="Pfam" id="PF17996">
    <property type="entry name" value="CE2_N"/>
    <property type="match status" value="1"/>
</dbReference>
<gene>
    <name evidence="3" type="ORF">E2493_14180</name>
</gene>
<dbReference type="InterPro" id="IPR013830">
    <property type="entry name" value="SGNH_hydro"/>
</dbReference>
<feature type="domain" description="Carbohydrate esterase 2 N-terminal" evidence="2">
    <location>
        <begin position="27"/>
        <end position="127"/>
    </location>
</feature>
<evidence type="ECO:0000259" key="2">
    <source>
        <dbReference type="Pfam" id="PF17996"/>
    </source>
</evidence>
<organism evidence="3 4">
    <name type="scientific">Sphingomonas parva</name>
    <dbReference type="NCBI Taxonomy" id="2555898"/>
    <lineage>
        <taxon>Bacteria</taxon>
        <taxon>Pseudomonadati</taxon>
        <taxon>Pseudomonadota</taxon>
        <taxon>Alphaproteobacteria</taxon>
        <taxon>Sphingomonadales</taxon>
        <taxon>Sphingomonadaceae</taxon>
        <taxon>Sphingomonas</taxon>
    </lineage>
</organism>
<dbReference type="EMBL" id="SPDV01000028">
    <property type="protein sequence ID" value="TFI57666.1"/>
    <property type="molecule type" value="Genomic_DNA"/>
</dbReference>
<dbReference type="PANTHER" id="PTHR37834:SF2">
    <property type="entry name" value="ESTERASE, SGNH HYDROLASE-TYPE"/>
    <property type="match status" value="1"/>
</dbReference>
<dbReference type="InterPro" id="IPR037461">
    <property type="entry name" value="CtCE2-like_dom"/>
</dbReference>
<protein>
    <submittedName>
        <fullName evidence="3">Lipase</fullName>
    </submittedName>
</protein>
<reference evidence="3 4" key="1">
    <citation type="submission" date="2019-03" db="EMBL/GenBank/DDBJ databases">
        <title>Genome sequence of Sphingomonas sp. 17J27-24.</title>
        <authorList>
            <person name="Kim M."/>
            <person name="Maeng S."/>
            <person name="Sathiyaraj S."/>
        </authorList>
    </citation>
    <scope>NUCLEOTIDE SEQUENCE [LARGE SCALE GENOMIC DNA]</scope>
    <source>
        <strain evidence="3 4">17J27-24</strain>
    </source>
</reference>
<dbReference type="InterPro" id="IPR036514">
    <property type="entry name" value="SGNH_hydro_sf"/>
</dbReference>
<dbReference type="InterPro" id="IPR052762">
    <property type="entry name" value="PCW_deacetylase/CE"/>
</dbReference>
<dbReference type="Pfam" id="PF13472">
    <property type="entry name" value="Lipase_GDSL_2"/>
    <property type="match status" value="1"/>
</dbReference>
<dbReference type="InterPro" id="IPR040794">
    <property type="entry name" value="CE2_N"/>
</dbReference>
<sequence>MRSILTLPALALLGAAAPPTDPAPHVGGRVIADDGAWVFGWPGTYFESRFRGTAIGVRIEAPAEHMRLLVDGEEKMVLKRAGRGEILLGGLADGEHSVRLEKMTESQSGGGRFLGFFVPPGGALLPASARPRQIEFIGDSFTVGYGNTSASRTCTDREVHDTTDTQSAFGPLLAKRLDADYRINAYSGFGMVRNYNGTSRGLSLPAIYPRLKPDEAGHVEGSDPAWRPQVIVINLGTNDFSTALNPGEPWRDAEALKAAYRARYVGFVRELRARQPQARFVLMGSDLFFAEVERVAAAFGKADAGRIVTLRFDGLDYAGCHSHPSLADDRKLADLLAGTIGPLRP</sequence>
<dbReference type="Gene3D" id="2.60.120.260">
    <property type="entry name" value="Galactose-binding domain-like"/>
    <property type="match status" value="1"/>
</dbReference>
<dbReference type="GO" id="GO:0052689">
    <property type="term" value="F:carboxylic ester hydrolase activity"/>
    <property type="evidence" value="ECO:0007669"/>
    <property type="project" value="InterPro"/>
</dbReference>
<dbReference type="OrthoDB" id="9801375at2"/>
<proteinExistence type="predicted"/>
<evidence type="ECO:0000313" key="3">
    <source>
        <dbReference type="EMBL" id="TFI57666.1"/>
    </source>
</evidence>
<accession>A0A4Y8ZT80</accession>
<dbReference type="AlphaFoldDB" id="A0A4Y8ZT80"/>
<evidence type="ECO:0000259" key="1">
    <source>
        <dbReference type="Pfam" id="PF13472"/>
    </source>
</evidence>
<comment type="caution">
    <text evidence="3">The sequence shown here is derived from an EMBL/GenBank/DDBJ whole genome shotgun (WGS) entry which is preliminary data.</text>
</comment>
<dbReference type="Proteomes" id="UP000298213">
    <property type="component" value="Unassembled WGS sequence"/>
</dbReference>
<dbReference type="Gene3D" id="3.40.50.1110">
    <property type="entry name" value="SGNH hydrolase"/>
    <property type="match status" value="1"/>
</dbReference>